<dbReference type="NCBIfam" id="TIGR00125">
    <property type="entry name" value="cyt_tran_rel"/>
    <property type="match status" value="1"/>
</dbReference>
<name>A0A8C9G3N6_PAVCR</name>
<dbReference type="InterPro" id="IPR004821">
    <property type="entry name" value="Cyt_trans-like"/>
</dbReference>
<evidence type="ECO:0000313" key="8">
    <source>
        <dbReference type="Proteomes" id="UP000694428"/>
    </source>
</evidence>
<evidence type="ECO:0000259" key="6">
    <source>
        <dbReference type="Pfam" id="PF01467"/>
    </source>
</evidence>
<dbReference type="Gene3D" id="3.40.50.620">
    <property type="entry name" value="HUPs"/>
    <property type="match status" value="1"/>
</dbReference>
<protein>
    <recommendedName>
        <fullName evidence="3">choline-phosphate cytidylyltransferase</fullName>
        <ecNumber evidence="3">2.7.7.15</ecNumber>
    </recommendedName>
</protein>
<evidence type="ECO:0000256" key="5">
    <source>
        <dbReference type="SAM" id="SignalP"/>
    </source>
</evidence>
<evidence type="ECO:0000256" key="3">
    <source>
        <dbReference type="ARBA" id="ARBA00026101"/>
    </source>
</evidence>
<dbReference type="Ensembl" id="ENSPSTT00000025921.1">
    <property type="protein sequence ID" value="ENSPSTP00000024630.1"/>
    <property type="gene ID" value="ENSPSTG00000018180.1"/>
</dbReference>
<dbReference type="InterPro" id="IPR045049">
    <property type="entry name" value="Pcy1-like"/>
</dbReference>
<evidence type="ECO:0000256" key="2">
    <source>
        <dbReference type="ARBA" id="ARBA00025706"/>
    </source>
</evidence>
<dbReference type="GO" id="GO:0031210">
    <property type="term" value="F:phosphatidylcholine binding"/>
    <property type="evidence" value="ECO:0007669"/>
    <property type="project" value="TreeGrafter"/>
</dbReference>
<comment type="pathway">
    <text evidence="2">Phospholipid metabolism; phosphatidylcholine biosynthesis; phosphatidylcholine from phosphocholine: step 1/2.</text>
</comment>
<dbReference type="InterPro" id="IPR014729">
    <property type="entry name" value="Rossmann-like_a/b/a_fold"/>
</dbReference>
<proteinExistence type="predicted"/>
<dbReference type="SUPFAM" id="SSF52374">
    <property type="entry name" value="Nucleotidylyl transferase"/>
    <property type="match status" value="1"/>
</dbReference>
<dbReference type="Pfam" id="PF01467">
    <property type="entry name" value="CTP_transf_like"/>
    <property type="match status" value="1"/>
</dbReference>
<evidence type="ECO:0000256" key="1">
    <source>
        <dbReference type="ARBA" id="ARBA00025501"/>
    </source>
</evidence>
<feature type="domain" description="Cytidyltransferase-like" evidence="6">
    <location>
        <begin position="48"/>
        <end position="137"/>
    </location>
</feature>
<dbReference type="PANTHER" id="PTHR10739">
    <property type="entry name" value="CYTIDYLYLTRANSFERASE"/>
    <property type="match status" value="1"/>
</dbReference>
<accession>A0A8C9G3N6</accession>
<feature type="chain" id="PRO_5044682378" description="choline-phosphate cytidylyltransferase" evidence="5">
    <location>
        <begin position="28"/>
        <end position="157"/>
    </location>
</feature>
<sequence length="157" mass="17993">MNVRALFFLALLPFCLKVTSLWHSCQASHLVKYVLPFLPKVDRPVRVYADGIFDLFHSGHARALMQAKTLFPNSYLLVGVCSDDLTHKFKGFTVMNETERYEALRHCRYVDEVIRDAPWTLTPEFLEKHKLGTCFACPQSVSENAVFLLSFFLSMLG</sequence>
<dbReference type="GO" id="GO:0004105">
    <property type="term" value="F:choline-phosphate cytidylyltransferase activity"/>
    <property type="evidence" value="ECO:0007669"/>
    <property type="project" value="UniProtKB-EC"/>
</dbReference>
<dbReference type="UniPathway" id="UPA00753">
    <property type="reaction ID" value="UER00739"/>
</dbReference>
<keyword evidence="8" id="KW-1185">Reference proteome</keyword>
<dbReference type="PANTHER" id="PTHR10739:SF20">
    <property type="entry name" value="CHOLINE-PHOSPHATE CYTIDYLYLTRANSFERASE B"/>
    <property type="match status" value="1"/>
</dbReference>
<keyword evidence="5" id="KW-0732">Signal</keyword>
<organism evidence="7 8">
    <name type="scientific">Pavo cristatus</name>
    <name type="common">Indian peafowl</name>
    <name type="synonym">Blue peafowl</name>
    <dbReference type="NCBI Taxonomy" id="9049"/>
    <lineage>
        <taxon>Eukaryota</taxon>
        <taxon>Metazoa</taxon>
        <taxon>Chordata</taxon>
        <taxon>Craniata</taxon>
        <taxon>Vertebrata</taxon>
        <taxon>Euteleostomi</taxon>
        <taxon>Archelosauria</taxon>
        <taxon>Archosauria</taxon>
        <taxon>Dinosauria</taxon>
        <taxon>Saurischia</taxon>
        <taxon>Theropoda</taxon>
        <taxon>Coelurosauria</taxon>
        <taxon>Aves</taxon>
        <taxon>Neognathae</taxon>
        <taxon>Galloanserae</taxon>
        <taxon>Galliformes</taxon>
        <taxon>Phasianidae</taxon>
        <taxon>Phasianinae</taxon>
        <taxon>Pavo</taxon>
    </lineage>
</organism>
<dbReference type="Ensembl" id="ENSPSTT00000002469.1">
    <property type="protein sequence ID" value="ENSPSTP00000002347.1"/>
    <property type="gene ID" value="ENSPSTG00000001675.1"/>
</dbReference>
<dbReference type="Proteomes" id="UP000694428">
    <property type="component" value="Unplaced"/>
</dbReference>
<dbReference type="EC" id="2.7.7.15" evidence="3"/>
<evidence type="ECO:0000313" key="7">
    <source>
        <dbReference type="Ensembl" id="ENSPSTP00000024630.1"/>
    </source>
</evidence>
<feature type="signal peptide" evidence="5">
    <location>
        <begin position="1"/>
        <end position="27"/>
    </location>
</feature>
<dbReference type="AlphaFoldDB" id="A0A8C9G3N6"/>
<comment type="function">
    <text evidence="1">Catalyzes the key rate-limiting step in the CDP-choline pathway for phosphatidylcholine biosynthesis.</text>
</comment>
<evidence type="ECO:0000256" key="4">
    <source>
        <dbReference type="ARBA" id="ARBA00048285"/>
    </source>
</evidence>
<reference evidence="7" key="1">
    <citation type="submission" date="2025-05" db="UniProtKB">
        <authorList>
            <consortium name="Ensembl"/>
        </authorList>
    </citation>
    <scope>IDENTIFICATION</scope>
</reference>
<comment type="catalytic activity">
    <reaction evidence="4">
        <text>phosphocholine + CTP + H(+) = CDP-choline + diphosphate</text>
        <dbReference type="Rhea" id="RHEA:18997"/>
        <dbReference type="ChEBI" id="CHEBI:15378"/>
        <dbReference type="ChEBI" id="CHEBI:33019"/>
        <dbReference type="ChEBI" id="CHEBI:37563"/>
        <dbReference type="ChEBI" id="CHEBI:58779"/>
        <dbReference type="ChEBI" id="CHEBI:295975"/>
        <dbReference type="EC" id="2.7.7.15"/>
    </reaction>
    <physiologicalReaction direction="left-to-right" evidence="4">
        <dbReference type="Rhea" id="RHEA:18998"/>
    </physiologicalReaction>
</comment>